<dbReference type="AlphaFoldDB" id="A0AAE1K274"/>
<dbReference type="EMBL" id="JAWQEG010004319">
    <property type="protein sequence ID" value="KAK3862119.1"/>
    <property type="molecule type" value="Genomic_DNA"/>
</dbReference>
<keyword evidence="1" id="KW-0732">Signal</keyword>
<name>A0AAE1K274_PETCI</name>
<accession>A0AAE1K274</accession>
<evidence type="ECO:0000313" key="3">
    <source>
        <dbReference type="Proteomes" id="UP001286313"/>
    </source>
</evidence>
<feature type="signal peptide" evidence="1">
    <location>
        <begin position="1"/>
        <end position="18"/>
    </location>
</feature>
<feature type="chain" id="PRO_5042278089" description="Secreted protein" evidence="1">
    <location>
        <begin position="19"/>
        <end position="116"/>
    </location>
</feature>
<dbReference type="Proteomes" id="UP001286313">
    <property type="component" value="Unassembled WGS sequence"/>
</dbReference>
<organism evidence="2 3">
    <name type="scientific">Petrolisthes cinctipes</name>
    <name type="common">Flat porcelain crab</name>
    <dbReference type="NCBI Taxonomy" id="88211"/>
    <lineage>
        <taxon>Eukaryota</taxon>
        <taxon>Metazoa</taxon>
        <taxon>Ecdysozoa</taxon>
        <taxon>Arthropoda</taxon>
        <taxon>Crustacea</taxon>
        <taxon>Multicrustacea</taxon>
        <taxon>Malacostraca</taxon>
        <taxon>Eumalacostraca</taxon>
        <taxon>Eucarida</taxon>
        <taxon>Decapoda</taxon>
        <taxon>Pleocyemata</taxon>
        <taxon>Anomura</taxon>
        <taxon>Galatheoidea</taxon>
        <taxon>Porcellanidae</taxon>
        <taxon>Petrolisthes</taxon>
    </lineage>
</organism>
<evidence type="ECO:0000256" key="1">
    <source>
        <dbReference type="SAM" id="SignalP"/>
    </source>
</evidence>
<keyword evidence="3" id="KW-1185">Reference proteome</keyword>
<evidence type="ECO:0008006" key="4">
    <source>
        <dbReference type="Google" id="ProtNLM"/>
    </source>
</evidence>
<reference evidence="2" key="1">
    <citation type="submission" date="2023-10" db="EMBL/GenBank/DDBJ databases">
        <title>Genome assemblies of two species of porcelain crab, Petrolisthes cinctipes and Petrolisthes manimaculis (Anomura: Porcellanidae).</title>
        <authorList>
            <person name="Angst P."/>
        </authorList>
    </citation>
    <scope>NUCLEOTIDE SEQUENCE</scope>
    <source>
        <strain evidence="2">PB745_01</strain>
        <tissue evidence="2">Gill</tissue>
    </source>
</reference>
<evidence type="ECO:0000313" key="2">
    <source>
        <dbReference type="EMBL" id="KAK3862119.1"/>
    </source>
</evidence>
<proteinExistence type="predicted"/>
<sequence length="116" mass="12689">MLTLCCLAVLAPPRPTARQVTSVLPFTGVWPALVPRPGGPELGSITKCHAGSFRLPLEESEWWGKGSSWCVECHGPHHLYPLSHLQAKADPRTRLPSTTLPTSLVPRLIIRSHALQ</sequence>
<protein>
    <recommendedName>
        <fullName evidence="4">Secreted protein</fullName>
    </recommendedName>
</protein>
<comment type="caution">
    <text evidence="2">The sequence shown here is derived from an EMBL/GenBank/DDBJ whole genome shotgun (WGS) entry which is preliminary data.</text>
</comment>
<gene>
    <name evidence="2" type="ORF">Pcinc_031983</name>
</gene>